<keyword evidence="2" id="KW-1185">Reference proteome</keyword>
<organism evidence="2 3">
    <name type="scientific">Galendromus occidentalis</name>
    <name type="common">western predatory mite</name>
    <dbReference type="NCBI Taxonomy" id="34638"/>
    <lineage>
        <taxon>Eukaryota</taxon>
        <taxon>Metazoa</taxon>
        <taxon>Ecdysozoa</taxon>
        <taxon>Arthropoda</taxon>
        <taxon>Chelicerata</taxon>
        <taxon>Arachnida</taxon>
        <taxon>Acari</taxon>
        <taxon>Parasitiformes</taxon>
        <taxon>Mesostigmata</taxon>
        <taxon>Gamasina</taxon>
        <taxon>Phytoseioidea</taxon>
        <taxon>Phytoseiidae</taxon>
        <taxon>Typhlodrominae</taxon>
        <taxon>Galendromus</taxon>
    </lineage>
</organism>
<reference evidence="3" key="1">
    <citation type="submission" date="2025-08" db="UniProtKB">
        <authorList>
            <consortium name="RefSeq"/>
        </authorList>
    </citation>
    <scope>IDENTIFICATION</scope>
</reference>
<proteinExistence type="predicted"/>
<dbReference type="InterPro" id="IPR001810">
    <property type="entry name" value="F-box_dom"/>
</dbReference>
<dbReference type="Pfam" id="PF00646">
    <property type="entry name" value="F-box"/>
    <property type="match status" value="1"/>
</dbReference>
<evidence type="ECO:0000259" key="1">
    <source>
        <dbReference type="SMART" id="SM00256"/>
    </source>
</evidence>
<dbReference type="InterPro" id="IPR032675">
    <property type="entry name" value="LRR_dom_sf"/>
</dbReference>
<dbReference type="GeneID" id="100903570"/>
<dbReference type="SMART" id="SM00256">
    <property type="entry name" value="FBOX"/>
    <property type="match status" value="1"/>
</dbReference>
<accession>A0AAJ6QWI3</accession>
<dbReference type="GO" id="GO:0019005">
    <property type="term" value="C:SCF ubiquitin ligase complex"/>
    <property type="evidence" value="ECO:0007669"/>
    <property type="project" value="TreeGrafter"/>
</dbReference>
<feature type="domain" description="F-box" evidence="1">
    <location>
        <begin position="5"/>
        <end position="44"/>
    </location>
</feature>
<dbReference type="InterPro" id="IPR006553">
    <property type="entry name" value="Leu-rich_rpt_Cys-con_subtyp"/>
</dbReference>
<sequence length="558" mass="62689">MDKLLPELQEMIFLKLHPVDRVACASVCRDWADLLAAQHLLKDVRFAILGSHARAASDLLKKSRRRFRNLHIHDADLSEFDAEFWIRVGEDLRDLQATECRWSFEDLYSILRHCKNLESLEFEGDSDSPDVALENSEDISGELKLRHLDLKIPFASEALGRLLDRMPELVSLRLAHLPRLHTGNGSKFVYDVSGLLSARQELRTLEIAQTDVDDEAMMALLNKFSGSLQELRVPRADGLTYDTIDAVRRCKELRHLTLHWSSADRIDDKHLERVLSDCGELQSLDVRFGPYCSSRSQKPKFLESIDRAKGLRHLSIDGRVGSEWLGILGRLSSLRSLNLSSIPDTIASYNGVAALRELRCLTLAESPTPEGFAILVQSLSRLEEFTLSCDHLTDGDTLNLRFLKNLRKLELVGATQITDVTFHYGLACPALEELLIWDSPLSDTGLASIAILHTQLTRLSLYSCESVSDRGVRYFVEHEESLRELALSSGASLSKGILSTLEFTALKLRRLTLDCARISKRAIAQFSLKRPEILISMSSRPGTFSGGILMKSSPKVRL</sequence>
<dbReference type="SUPFAM" id="SSF52047">
    <property type="entry name" value="RNI-like"/>
    <property type="match status" value="2"/>
</dbReference>
<dbReference type="RefSeq" id="XP_003746374.1">
    <property type="nucleotide sequence ID" value="XM_003746326.1"/>
</dbReference>
<dbReference type="Gene3D" id="3.80.10.10">
    <property type="entry name" value="Ribonuclease Inhibitor"/>
    <property type="match status" value="1"/>
</dbReference>
<protein>
    <submittedName>
        <fullName evidence="3">F-box/LRR-repeat protein 3-like</fullName>
    </submittedName>
</protein>
<dbReference type="KEGG" id="goe:100903570"/>
<dbReference type="GO" id="GO:0031146">
    <property type="term" value="P:SCF-dependent proteasomal ubiquitin-dependent protein catabolic process"/>
    <property type="evidence" value="ECO:0007669"/>
    <property type="project" value="TreeGrafter"/>
</dbReference>
<dbReference type="SMART" id="SM00367">
    <property type="entry name" value="LRR_CC"/>
    <property type="match status" value="3"/>
</dbReference>
<gene>
    <name evidence="3" type="primary">LOC100903570</name>
</gene>
<evidence type="ECO:0000313" key="3">
    <source>
        <dbReference type="RefSeq" id="XP_003746374.1"/>
    </source>
</evidence>
<evidence type="ECO:0000313" key="2">
    <source>
        <dbReference type="Proteomes" id="UP000694867"/>
    </source>
</evidence>
<dbReference type="AlphaFoldDB" id="A0AAJ6QWI3"/>
<name>A0AAJ6QWI3_9ACAR</name>
<dbReference type="Proteomes" id="UP000694867">
    <property type="component" value="Unplaced"/>
</dbReference>
<dbReference type="PANTHER" id="PTHR13318">
    <property type="entry name" value="PARTNER OF PAIRED, ISOFORM B-RELATED"/>
    <property type="match status" value="1"/>
</dbReference>